<evidence type="ECO:0000313" key="2">
    <source>
        <dbReference type="Proteomes" id="UP000321794"/>
    </source>
</evidence>
<organism evidence="1 2">
    <name type="scientific">Levilactobacillus zymae</name>
    <dbReference type="NCBI Taxonomy" id="267363"/>
    <lineage>
        <taxon>Bacteria</taxon>
        <taxon>Bacillati</taxon>
        <taxon>Bacillota</taxon>
        <taxon>Bacilli</taxon>
        <taxon>Lactobacillales</taxon>
        <taxon>Lactobacillaceae</taxon>
        <taxon>Levilactobacillus</taxon>
    </lineage>
</organism>
<comment type="caution">
    <text evidence="1">The sequence shown here is derived from an EMBL/GenBank/DDBJ whole genome shotgun (WGS) entry which is preliminary data.</text>
</comment>
<reference evidence="1 2" key="1">
    <citation type="submission" date="2019-07" db="EMBL/GenBank/DDBJ databases">
        <title>Whole genome shotgun sequence of Lactobacillus zymae NBRC 107157.</title>
        <authorList>
            <person name="Hosoyama A."/>
            <person name="Uohara A."/>
            <person name="Ohji S."/>
            <person name="Ichikawa N."/>
        </authorList>
    </citation>
    <scope>NUCLEOTIDE SEQUENCE [LARGE SCALE GENOMIC DNA]</scope>
    <source>
        <strain evidence="1 2">NBRC 107157</strain>
    </source>
</reference>
<dbReference type="EMBL" id="BJZK01000001">
    <property type="protein sequence ID" value="GEO70961.1"/>
    <property type="molecule type" value="Genomic_DNA"/>
</dbReference>
<gene>
    <name evidence="1" type="ORF">LZY01_01290</name>
</gene>
<accession>A0ABQ0WTX5</accession>
<keyword evidence="2" id="KW-1185">Reference proteome</keyword>
<sequence length="76" mass="8615">MNVVRQIILGLDYPSYGVKRNQLPFGARFDTRYSETKKSPRLLSQTPQISLMMNGLILVPGEPIPESPIQQDEEDP</sequence>
<protein>
    <submittedName>
        <fullName evidence="1">Uncharacterized protein</fullName>
    </submittedName>
</protein>
<proteinExistence type="predicted"/>
<evidence type="ECO:0000313" key="1">
    <source>
        <dbReference type="EMBL" id="GEO70961.1"/>
    </source>
</evidence>
<name>A0ABQ0WTX5_9LACO</name>
<dbReference type="Proteomes" id="UP000321794">
    <property type="component" value="Unassembled WGS sequence"/>
</dbReference>